<evidence type="ECO:0000256" key="1">
    <source>
        <dbReference type="ARBA" id="ARBA00022553"/>
    </source>
</evidence>
<dbReference type="Proteomes" id="UP000739538">
    <property type="component" value="Unassembled WGS sequence"/>
</dbReference>
<dbReference type="Pfam" id="PF03861">
    <property type="entry name" value="ANTAR"/>
    <property type="match status" value="1"/>
</dbReference>
<dbReference type="PROSITE" id="PS50110">
    <property type="entry name" value="RESPONSE_REGULATORY"/>
    <property type="match status" value="1"/>
</dbReference>
<dbReference type="AlphaFoldDB" id="A0A956NJ04"/>
<dbReference type="GO" id="GO:0000156">
    <property type="term" value="F:phosphorelay response regulator activity"/>
    <property type="evidence" value="ECO:0007669"/>
    <property type="project" value="TreeGrafter"/>
</dbReference>
<evidence type="ECO:0000256" key="5">
    <source>
        <dbReference type="ARBA" id="ARBA00023163"/>
    </source>
</evidence>
<evidence type="ECO:0000256" key="2">
    <source>
        <dbReference type="ARBA" id="ARBA00023012"/>
    </source>
</evidence>
<keyword evidence="5" id="KW-0804">Transcription</keyword>
<dbReference type="Gene3D" id="1.10.10.10">
    <property type="entry name" value="Winged helix-like DNA-binding domain superfamily/Winged helix DNA-binding domain"/>
    <property type="match status" value="1"/>
</dbReference>
<protein>
    <submittedName>
        <fullName evidence="9">Response regulator</fullName>
    </submittedName>
</protein>
<name>A0A956NJ04_UNCEI</name>
<evidence type="ECO:0000256" key="3">
    <source>
        <dbReference type="ARBA" id="ARBA00023015"/>
    </source>
</evidence>
<evidence type="ECO:0000259" key="7">
    <source>
        <dbReference type="PROSITE" id="PS50110"/>
    </source>
</evidence>
<feature type="modified residue" description="4-aspartylphosphate" evidence="6">
    <location>
        <position position="54"/>
    </location>
</feature>
<dbReference type="SMART" id="SM01012">
    <property type="entry name" value="ANTAR"/>
    <property type="match status" value="1"/>
</dbReference>
<keyword evidence="2" id="KW-0902">Two-component regulatory system</keyword>
<evidence type="ECO:0000313" key="9">
    <source>
        <dbReference type="EMBL" id="MCA9757949.1"/>
    </source>
</evidence>
<evidence type="ECO:0000259" key="8">
    <source>
        <dbReference type="PROSITE" id="PS50921"/>
    </source>
</evidence>
<keyword evidence="4" id="KW-0238">DNA-binding</keyword>
<dbReference type="PROSITE" id="PS50921">
    <property type="entry name" value="ANTAR"/>
    <property type="match status" value="1"/>
</dbReference>
<gene>
    <name evidence="9" type="ORF">KDA27_19310</name>
</gene>
<dbReference type="GO" id="GO:0005829">
    <property type="term" value="C:cytosol"/>
    <property type="evidence" value="ECO:0007669"/>
    <property type="project" value="TreeGrafter"/>
</dbReference>
<dbReference type="PANTHER" id="PTHR48111">
    <property type="entry name" value="REGULATOR OF RPOS"/>
    <property type="match status" value="1"/>
</dbReference>
<keyword evidence="1 6" id="KW-0597">Phosphoprotein</keyword>
<reference evidence="9" key="2">
    <citation type="journal article" date="2021" name="Microbiome">
        <title>Successional dynamics and alternative stable states in a saline activated sludge microbial community over 9 years.</title>
        <authorList>
            <person name="Wang Y."/>
            <person name="Ye J."/>
            <person name="Ju F."/>
            <person name="Liu L."/>
            <person name="Boyd J.A."/>
            <person name="Deng Y."/>
            <person name="Parks D.H."/>
            <person name="Jiang X."/>
            <person name="Yin X."/>
            <person name="Woodcroft B.J."/>
            <person name="Tyson G.W."/>
            <person name="Hugenholtz P."/>
            <person name="Polz M.F."/>
            <person name="Zhang T."/>
        </authorList>
    </citation>
    <scope>NUCLEOTIDE SEQUENCE</scope>
    <source>
        <strain evidence="9">HKST-UBA02</strain>
    </source>
</reference>
<dbReference type="EMBL" id="JAGQHS010000131">
    <property type="protein sequence ID" value="MCA9757949.1"/>
    <property type="molecule type" value="Genomic_DNA"/>
</dbReference>
<evidence type="ECO:0000256" key="4">
    <source>
        <dbReference type="ARBA" id="ARBA00023125"/>
    </source>
</evidence>
<organism evidence="9 10">
    <name type="scientific">Eiseniibacteriota bacterium</name>
    <dbReference type="NCBI Taxonomy" id="2212470"/>
    <lineage>
        <taxon>Bacteria</taxon>
        <taxon>Candidatus Eiseniibacteriota</taxon>
    </lineage>
</organism>
<dbReference type="GO" id="GO:0006355">
    <property type="term" value="P:regulation of DNA-templated transcription"/>
    <property type="evidence" value="ECO:0007669"/>
    <property type="project" value="TreeGrafter"/>
</dbReference>
<dbReference type="SMART" id="SM00448">
    <property type="entry name" value="REC"/>
    <property type="match status" value="1"/>
</dbReference>
<feature type="domain" description="Response regulatory" evidence="7">
    <location>
        <begin position="5"/>
        <end position="118"/>
    </location>
</feature>
<keyword evidence="3" id="KW-0805">Transcription regulation</keyword>
<evidence type="ECO:0000313" key="10">
    <source>
        <dbReference type="Proteomes" id="UP000739538"/>
    </source>
</evidence>
<dbReference type="InterPro" id="IPR008327">
    <property type="entry name" value="Sig_transdc_resp-reg_antiterm"/>
</dbReference>
<dbReference type="InterPro" id="IPR001789">
    <property type="entry name" value="Sig_transdc_resp-reg_receiver"/>
</dbReference>
<dbReference type="InterPro" id="IPR011006">
    <property type="entry name" value="CheY-like_superfamily"/>
</dbReference>
<dbReference type="PANTHER" id="PTHR48111:SF1">
    <property type="entry name" value="TWO-COMPONENT RESPONSE REGULATOR ORR33"/>
    <property type="match status" value="1"/>
</dbReference>
<sequence>MPTMKILLADDDRLVLATLGQGLRRAGYEVLEAASGTEAIELGKSSAPDLAILDIRMPDIDGVQVGGRLADETFVPFVFLSAHDDADLVREAVERGALGYLVKPIDVPQLIPSIEAALTRASEIRDLRESEENLRGALVRQRKTAIAVGILMERHRVDATQAFERLRRLARDERQKVTDLASEIVDSVERLNRM</sequence>
<dbReference type="GO" id="GO:0003723">
    <property type="term" value="F:RNA binding"/>
    <property type="evidence" value="ECO:0007669"/>
    <property type="project" value="InterPro"/>
</dbReference>
<dbReference type="Gene3D" id="3.40.50.2300">
    <property type="match status" value="1"/>
</dbReference>
<dbReference type="GO" id="GO:0032993">
    <property type="term" value="C:protein-DNA complex"/>
    <property type="evidence" value="ECO:0007669"/>
    <property type="project" value="TreeGrafter"/>
</dbReference>
<comment type="caution">
    <text evidence="9">The sequence shown here is derived from an EMBL/GenBank/DDBJ whole genome shotgun (WGS) entry which is preliminary data.</text>
</comment>
<dbReference type="InterPro" id="IPR036388">
    <property type="entry name" value="WH-like_DNA-bd_sf"/>
</dbReference>
<dbReference type="PIRSF" id="PIRSF036382">
    <property type="entry name" value="RR_antiterm"/>
    <property type="match status" value="1"/>
</dbReference>
<proteinExistence type="predicted"/>
<dbReference type="InterPro" id="IPR039420">
    <property type="entry name" value="WalR-like"/>
</dbReference>
<reference evidence="9" key="1">
    <citation type="submission" date="2020-04" db="EMBL/GenBank/DDBJ databases">
        <authorList>
            <person name="Zhang T."/>
        </authorList>
    </citation>
    <scope>NUCLEOTIDE SEQUENCE</scope>
    <source>
        <strain evidence="9">HKST-UBA02</strain>
    </source>
</reference>
<accession>A0A956NJ04</accession>
<feature type="domain" description="ANTAR" evidence="8">
    <location>
        <begin position="124"/>
        <end position="185"/>
    </location>
</feature>
<dbReference type="Pfam" id="PF00072">
    <property type="entry name" value="Response_reg"/>
    <property type="match status" value="1"/>
</dbReference>
<dbReference type="GO" id="GO:0000976">
    <property type="term" value="F:transcription cis-regulatory region binding"/>
    <property type="evidence" value="ECO:0007669"/>
    <property type="project" value="TreeGrafter"/>
</dbReference>
<evidence type="ECO:0000256" key="6">
    <source>
        <dbReference type="PROSITE-ProRule" id="PRU00169"/>
    </source>
</evidence>
<dbReference type="SUPFAM" id="SSF52172">
    <property type="entry name" value="CheY-like"/>
    <property type="match status" value="1"/>
</dbReference>
<dbReference type="InterPro" id="IPR005561">
    <property type="entry name" value="ANTAR"/>
</dbReference>